<keyword evidence="4 7" id="KW-0812">Transmembrane</keyword>
<comment type="similarity">
    <text evidence="7">Belongs to the binding-protein-dependent transport system permease family.</text>
</comment>
<dbReference type="CDD" id="cd06261">
    <property type="entry name" value="TM_PBP2"/>
    <property type="match status" value="1"/>
</dbReference>
<accession>A0A4R5KWJ3</accession>
<comment type="caution">
    <text evidence="9">The sequence shown here is derived from an EMBL/GenBank/DDBJ whole genome shotgun (WGS) entry which is preliminary data.</text>
</comment>
<dbReference type="RefSeq" id="WP_133226052.1">
    <property type="nucleotide sequence ID" value="NZ_SMRT01000002.1"/>
</dbReference>
<feature type="transmembrane region" description="Helical" evidence="7">
    <location>
        <begin position="243"/>
        <end position="264"/>
    </location>
</feature>
<reference evidence="9 10" key="1">
    <citation type="submission" date="2019-03" db="EMBL/GenBank/DDBJ databases">
        <title>This is whole genome sequence of Paenibacillus sp MS74 strain.</title>
        <authorList>
            <person name="Trinh H.N."/>
        </authorList>
    </citation>
    <scope>NUCLEOTIDE SEQUENCE [LARGE SCALE GENOMIC DNA]</scope>
    <source>
        <strain evidence="9 10">MS74</strain>
    </source>
</reference>
<proteinExistence type="inferred from homology"/>
<organism evidence="9 10">
    <name type="scientific">Paenibacillus piri</name>
    <dbReference type="NCBI Taxonomy" id="2547395"/>
    <lineage>
        <taxon>Bacteria</taxon>
        <taxon>Bacillati</taxon>
        <taxon>Bacillota</taxon>
        <taxon>Bacilli</taxon>
        <taxon>Bacillales</taxon>
        <taxon>Paenibacillaceae</taxon>
        <taxon>Paenibacillus</taxon>
    </lineage>
</organism>
<dbReference type="Pfam" id="PF00528">
    <property type="entry name" value="BPD_transp_1"/>
    <property type="match status" value="1"/>
</dbReference>
<dbReference type="SUPFAM" id="SSF161098">
    <property type="entry name" value="MetI-like"/>
    <property type="match status" value="1"/>
</dbReference>
<evidence type="ECO:0000256" key="6">
    <source>
        <dbReference type="ARBA" id="ARBA00023136"/>
    </source>
</evidence>
<sequence length="279" mass="31625">MVIFKANKLILHLLIIAGSLLMLYPLIWMISSSFKQPDRIFTDTGLLPEAATLINYIQGWRGISDTSFSVFYSNSFLVSGLSILGNILSCSLTAYAFARLEFRFKKTLFAVMLVTMMLPHHVSMIPQYIIYSKLDWINTYLPLIVPKFTAADGFFIFLIVQFIRTLPNELDKAATVDGCGPFQIYARIILPLSLPALVTTAIFTFIWTWNDFFSQLLYLSELKKYTISLGLRMFLDSSSESRWGPMFAMSALSLIPVFFIFIVFQRYLIEGIASGGLKG</sequence>
<feature type="transmembrane region" description="Helical" evidence="7">
    <location>
        <begin position="143"/>
        <end position="163"/>
    </location>
</feature>
<evidence type="ECO:0000259" key="8">
    <source>
        <dbReference type="PROSITE" id="PS50928"/>
    </source>
</evidence>
<keyword evidence="5 7" id="KW-1133">Transmembrane helix</keyword>
<feature type="transmembrane region" description="Helical" evidence="7">
    <location>
        <begin position="9"/>
        <end position="30"/>
    </location>
</feature>
<evidence type="ECO:0000256" key="2">
    <source>
        <dbReference type="ARBA" id="ARBA00022448"/>
    </source>
</evidence>
<evidence type="ECO:0000256" key="3">
    <source>
        <dbReference type="ARBA" id="ARBA00022475"/>
    </source>
</evidence>
<feature type="transmembrane region" description="Helical" evidence="7">
    <location>
        <begin position="76"/>
        <end position="97"/>
    </location>
</feature>
<feature type="domain" description="ABC transmembrane type-1" evidence="8">
    <location>
        <begin position="72"/>
        <end position="264"/>
    </location>
</feature>
<protein>
    <submittedName>
        <fullName evidence="9">Carbohydrate ABC transporter permease</fullName>
    </submittedName>
</protein>
<keyword evidence="2 7" id="KW-0813">Transport</keyword>
<dbReference type="AlphaFoldDB" id="A0A4R5KWJ3"/>
<dbReference type="PROSITE" id="PS50928">
    <property type="entry name" value="ABC_TM1"/>
    <property type="match status" value="1"/>
</dbReference>
<evidence type="ECO:0000256" key="4">
    <source>
        <dbReference type="ARBA" id="ARBA00022692"/>
    </source>
</evidence>
<evidence type="ECO:0000313" key="9">
    <source>
        <dbReference type="EMBL" id="TDF99515.1"/>
    </source>
</evidence>
<dbReference type="GO" id="GO:0005886">
    <property type="term" value="C:plasma membrane"/>
    <property type="evidence" value="ECO:0007669"/>
    <property type="project" value="UniProtKB-SubCell"/>
</dbReference>
<evidence type="ECO:0000256" key="1">
    <source>
        <dbReference type="ARBA" id="ARBA00004651"/>
    </source>
</evidence>
<evidence type="ECO:0000313" key="10">
    <source>
        <dbReference type="Proteomes" id="UP000295636"/>
    </source>
</evidence>
<feature type="transmembrane region" description="Helical" evidence="7">
    <location>
        <begin position="109"/>
        <end position="131"/>
    </location>
</feature>
<evidence type="ECO:0000256" key="5">
    <source>
        <dbReference type="ARBA" id="ARBA00022989"/>
    </source>
</evidence>
<name>A0A4R5KWJ3_9BACL</name>
<dbReference type="OrthoDB" id="9771544at2"/>
<dbReference type="InterPro" id="IPR035906">
    <property type="entry name" value="MetI-like_sf"/>
</dbReference>
<dbReference type="GO" id="GO:0055085">
    <property type="term" value="P:transmembrane transport"/>
    <property type="evidence" value="ECO:0007669"/>
    <property type="project" value="InterPro"/>
</dbReference>
<keyword evidence="3" id="KW-1003">Cell membrane</keyword>
<dbReference type="Gene3D" id="1.10.3720.10">
    <property type="entry name" value="MetI-like"/>
    <property type="match status" value="1"/>
</dbReference>
<feature type="transmembrane region" description="Helical" evidence="7">
    <location>
        <begin position="184"/>
        <end position="209"/>
    </location>
</feature>
<dbReference type="PANTHER" id="PTHR43744:SF6">
    <property type="entry name" value="ABC TRANSPORTER PERMEASE PROTEIN YESQ-RELATED"/>
    <property type="match status" value="1"/>
</dbReference>
<keyword evidence="10" id="KW-1185">Reference proteome</keyword>
<dbReference type="InterPro" id="IPR000515">
    <property type="entry name" value="MetI-like"/>
</dbReference>
<dbReference type="EMBL" id="SMRT01000002">
    <property type="protein sequence ID" value="TDF99515.1"/>
    <property type="molecule type" value="Genomic_DNA"/>
</dbReference>
<keyword evidence="6 7" id="KW-0472">Membrane</keyword>
<evidence type="ECO:0000256" key="7">
    <source>
        <dbReference type="RuleBase" id="RU363032"/>
    </source>
</evidence>
<dbReference type="Proteomes" id="UP000295636">
    <property type="component" value="Unassembled WGS sequence"/>
</dbReference>
<gene>
    <name evidence="9" type="ORF">E1757_06625</name>
</gene>
<dbReference type="PANTHER" id="PTHR43744">
    <property type="entry name" value="ABC TRANSPORTER PERMEASE PROTEIN MG189-RELATED-RELATED"/>
    <property type="match status" value="1"/>
</dbReference>
<comment type="subcellular location">
    <subcellularLocation>
        <location evidence="1 7">Cell membrane</location>
        <topology evidence="1 7">Multi-pass membrane protein</topology>
    </subcellularLocation>
</comment>